<dbReference type="RefSeq" id="WP_339854412.1">
    <property type="nucleotide sequence ID" value="NZ_CAXAXR010000009.1"/>
</dbReference>
<dbReference type="Proteomes" id="UP000264719">
    <property type="component" value="Unassembled WGS sequence"/>
</dbReference>
<evidence type="ECO:0000313" key="2">
    <source>
        <dbReference type="Proteomes" id="UP000264719"/>
    </source>
</evidence>
<accession>A0A348WDM9</accession>
<gene>
    <name evidence="1" type="ORF">DCS45_12320</name>
</gene>
<dbReference type="AlphaFoldDB" id="A0A348WDM9"/>
<organism evidence="1 2">
    <name type="scientific">Roseovarius nubinhibens</name>
    <dbReference type="NCBI Taxonomy" id="314263"/>
    <lineage>
        <taxon>Bacteria</taxon>
        <taxon>Pseudomonadati</taxon>
        <taxon>Pseudomonadota</taxon>
        <taxon>Alphaproteobacteria</taxon>
        <taxon>Rhodobacterales</taxon>
        <taxon>Roseobacteraceae</taxon>
        <taxon>Roseovarius</taxon>
    </lineage>
</organism>
<name>A0A348WDM9_9RHOB</name>
<protein>
    <submittedName>
        <fullName evidence="1">Uncharacterized protein</fullName>
    </submittedName>
</protein>
<comment type="caution">
    <text evidence="1">The sequence shown here is derived from an EMBL/GenBank/DDBJ whole genome shotgun (WGS) entry which is preliminary data.</text>
</comment>
<evidence type="ECO:0000313" key="1">
    <source>
        <dbReference type="EMBL" id="HAR52641.1"/>
    </source>
</evidence>
<sequence length="233" mass="26382">MQDKYAGDIGDYIKLGLLRALQPGRKLGIAWYHYPDEPARNDGKHIAYLDDPDRYQHFDPALYQQLRGVVASGRSIAALHPTLPDAVFSASALDVADIPHNQRRLWRQDWFAQTLKELRECDLVFADPDNGLVDDGDHRKGTKTFAKQMPLAEALRLAEGRTAVIYHHNTRRPGGHDAEVDFWLGQLPPGAMAVRARKFSCRSFFILNPDEVLRHRVEGFCAKWRGCGVSLHD</sequence>
<dbReference type="EMBL" id="DMVW01000120">
    <property type="protein sequence ID" value="HAR52641.1"/>
    <property type="molecule type" value="Genomic_DNA"/>
</dbReference>
<proteinExistence type="predicted"/>
<reference evidence="1 2" key="1">
    <citation type="journal article" date="2018" name="Nat. Biotechnol.">
        <title>A standardized bacterial taxonomy based on genome phylogeny substantially revises the tree of life.</title>
        <authorList>
            <person name="Parks D.H."/>
            <person name="Chuvochina M."/>
            <person name="Waite D.W."/>
            <person name="Rinke C."/>
            <person name="Skarshewski A."/>
            <person name="Chaumeil P.A."/>
            <person name="Hugenholtz P."/>
        </authorList>
    </citation>
    <scope>NUCLEOTIDE SEQUENCE [LARGE SCALE GENOMIC DNA]</scope>
    <source>
        <strain evidence="1">UBA9169</strain>
    </source>
</reference>